<evidence type="ECO:0000313" key="3">
    <source>
        <dbReference type="EMBL" id="CAB4257044.1"/>
    </source>
</evidence>
<feature type="compositionally biased region" description="Polar residues" evidence="1">
    <location>
        <begin position="446"/>
        <end position="478"/>
    </location>
</feature>
<protein>
    <submittedName>
        <fullName evidence="3">Uncharacterized protein</fullName>
    </submittedName>
</protein>
<evidence type="ECO:0000256" key="1">
    <source>
        <dbReference type="SAM" id="MobiDB-lite"/>
    </source>
</evidence>
<evidence type="ECO:0000313" key="4">
    <source>
        <dbReference type="Proteomes" id="UP000644660"/>
    </source>
</evidence>
<proteinExistence type="predicted"/>
<feature type="region of interest" description="Disordered" evidence="1">
    <location>
        <begin position="900"/>
        <end position="957"/>
    </location>
</feature>
<dbReference type="RefSeq" id="XP_041408888.1">
    <property type="nucleotide sequence ID" value="XM_041552954.1"/>
</dbReference>
<dbReference type="GeneID" id="64860152"/>
<feature type="transmembrane region" description="Helical" evidence="2">
    <location>
        <begin position="49"/>
        <end position="72"/>
    </location>
</feature>
<keyword evidence="4" id="KW-1185">Reference proteome</keyword>
<feature type="compositionally biased region" description="Low complexity" evidence="1">
    <location>
        <begin position="975"/>
        <end position="988"/>
    </location>
</feature>
<comment type="caution">
    <text evidence="3">The sequence shown here is derived from an EMBL/GenBank/DDBJ whole genome shotgun (WGS) entry which is preliminary data.</text>
</comment>
<feature type="compositionally biased region" description="Polar residues" evidence="1">
    <location>
        <begin position="989"/>
        <end position="1010"/>
    </location>
</feature>
<gene>
    <name evidence="3" type="ORF">KABA2_13S01738</name>
</gene>
<keyword evidence="2" id="KW-0812">Transmembrane</keyword>
<name>A0A8H2VJW1_9SACH</name>
<keyword evidence="2" id="KW-1133">Transmembrane helix</keyword>
<accession>A0A8H2VJW1</accession>
<dbReference type="EMBL" id="CAEFZW010000013">
    <property type="protein sequence ID" value="CAB4257044.1"/>
    <property type="molecule type" value="Genomic_DNA"/>
</dbReference>
<dbReference type="Proteomes" id="UP000644660">
    <property type="component" value="Unassembled WGS sequence"/>
</dbReference>
<feature type="transmembrane region" description="Helical" evidence="2">
    <location>
        <begin position="18"/>
        <end position="37"/>
    </location>
</feature>
<organism evidence="3 4">
    <name type="scientific">Maudiozyma barnettii</name>
    <dbReference type="NCBI Taxonomy" id="61262"/>
    <lineage>
        <taxon>Eukaryota</taxon>
        <taxon>Fungi</taxon>
        <taxon>Dikarya</taxon>
        <taxon>Ascomycota</taxon>
        <taxon>Saccharomycotina</taxon>
        <taxon>Saccharomycetes</taxon>
        <taxon>Saccharomycetales</taxon>
        <taxon>Saccharomycetaceae</taxon>
        <taxon>Maudiozyma</taxon>
    </lineage>
</organism>
<evidence type="ECO:0000256" key="2">
    <source>
        <dbReference type="SAM" id="Phobius"/>
    </source>
</evidence>
<keyword evidence="2" id="KW-0472">Membrane</keyword>
<feature type="region of interest" description="Disordered" evidence="1">
    <location>
        <begin position="975"/>
        <end position="1010"/>
    </location>
</feature>
<dbReference type="AlphaFoldDB" id="A0A8H2VJW1"/>
<reference evidence="3 4" key="1">
    <citation type="submission" date="2020-05" db="EMBL/GenBank/DDBJ databases">
        <authorList>
            <person name="Casaregola S."/>
            <person name="Devillers H."/>
            <person name="Grondin C."/>
        </authorList>
    </citation>
    <scope>NUCLEOTIDE SEQUENCE [LARGE SCALE GENOMIC DNA]</scope>
    <source>
        <strain evidence="3 4">CLIB 1767</strain>
    </source>
</reference>
<dbReference type="OrthoDB" id="10672582at2759"/>
<sequence length="1074" mass="114034">MLIQIFENNLIYRGYNSYFISQFYSSFFFYTFIYSTLSNTTKQLILINIHYHHILTMNNLICSLVVGILLIGEVTSTTPQYSNKTISNIADKSTLPNKLGFSVENINIEPSAVIMNVSNIAPSSVTSSTPVPTTYYSSSSKPLQVESSIMNWIANKNQNESGSIIVSMNTEYTNLVPQISSIYRNNNQTVISTLQVGLLNSTSIFGSLLTPVIPTSTIDYKSYNNDSVLTSGFANNTGSLELTKIASVLPTAQVENTNYTSPTKYGNSTYNTTYNHQYTSTTTSSIISNITSSQIGYSNATSTLPGLYSSRTLQRQDISSSASNSNATQVYINSTMSSNTLTRTPTKYLNITSAFTSSGPTQYSNLTSSLVTQPVPISYNSSISKTSGTHTNISSTQAIYHNSTNSLTSTNIIEDTSLLITTNVTMTIARTNSSSFSLSTTSVTEQNSVTTQWPSRNASSTQKSFDSMSSYSNESSTDSIQNSNLTTSSNTLTNINPHFSNTSITTIKPSYTNNNTISIPGGMANVNVTYSVAPETFQQSKGSYNISSSTSSYVASLTISGNMLNSTIMTSAKFENSSFTQPTSSYSAIFTGVSKLISTYQTGQVELLTTDNGYNSTLTSESTVNYANTTSTASSSYPIATFSATTGANKDSNPVSATIKSLTNGTSSLKDQSVTSSFVESVNSDIISSNGTQHKSSIILASSMDPANISQNYYANTTSTSSTAVSTVPILSDQNNNVNPTGSLKFESATSESTIKSENTIRYTTSITSSIDSPSAIPPSGSSKLLTPIASVDATTNYIHDIDPKNPIYSSNVSSITSTVMRAPSTSTTFTLISSLPTAVINSGISSSYNDSVQLSKSLDPQQSSVSDKPTISADLGDSETLSFVDSIFISSDVKVTASTSTISNSAVESNNSLSSANPTEQASPSTNPTEQASPSTNPTEQASPSTNPTEQAVSSIDHVQSIRTNESNNLLIAENSSKSGSQKESNSATNSDVINNNTSATASVSDSTQATTMTSVSAQLPTDSSFITSTITSSSATSRATHSSIEYTGSASNVIISFGHAIIVPILLTISFM</sequence>
<feature type="region of interest" description="Disordered" evidence="1">
    <location>
        <begin position="446"/>
        <end position="485"/>
    </location>
</feature>